<dbReference type="InterPro" id="IPR036423">
    <property type="entry name" value="SOD-like_Cu/Zn_dom_sf"/>
</dbReference>
<gene>
    <name evidence="4" type="ORF">JW613_10845</name>
</gene>
<evidence type="ECO:0000256" key="1">
    <source>
        <dbReference type="ARBA" id="ARBA00010457"/>
    </source>
</evidence>
<name>A0ABS3XTR5_9ACTN</name>
<dbReference type="Pfam" id="PF00080">
    <property type="entry name" value="Sod_Cu"/>
    <property type="match status" value="1"/>
</dbReference>
<proteinExistence type="inferred from homology"/>
<accession>A0ABS3XTR5</accession>
<comment type="caution">
    <text evidence="4">The sequence shown here is derived from an EMBL/GenBank/DDBJ whole genome shotgun (WGS) entry which is preliminary data.</text>
</comment>
<feature type="compositionally biased region" description="Basic and acidic residues" evidence="2">
    <location>
        <begin position="127"/>
        <end position="142"/>
    </location>
</feature>
<protein>
    <submittedName>
        <fullName evidence="4">Superoxide dismutase family protein</fullName>
    </submittedName>
</protein>
<comment type="similarity">
    <text evidence="1">Belongs to the Cu-Zn superoxide dismutase family.</text>
</comment>
<keyword evidence="5" id="KW-1185">Reference proteome</keyword>
<dbReference type="Gene3D" id="2.60.40.200">
    <property type="entry name" value="Superoxide dismutase, copper/zinc binding domain"/>
    <property type="match status" value="1"/>
</dbReference>
<evidence type="ECO:0000256" key="2">
    <source>
        <dbReference type="SAM" id="MobiDB-lite"/>
    </source>
</evidence>
<dbReference type="EMBL" id="JAFFZM010000005">
    <property type="protein sequence ID" value="MBO8198798.1"/>
    <property type="molecule type" value="Genomic_DNA"/>
</dbReference>
<dbReference type="InterPro" id="IPR001424">
    <property type="entry name" value="SOD_Cu_Zn_dom"/>
</dbReference>
<evidence type="ECO:0000313" key="4">
    <source>
        <dbReference type="EMBL" id="MBO8198798.1"/>
    </source>
</evidence>
<feature type="domain" description="Superoxide dismutase copper/zinc binding" evidence="3">
    <location>
        <begin position="96"/>
        <end position="210"/>
    </location>
</feature>
<dbReference type="SUPFAM" id="SSF49329">
    <property type="entry name" value="Cu,Zn superoxide dismutase-like"/>
    <property type="match status" value="1"/>
</dbReference>
<evidence type="ECO:0000313" key="5">
    <source>
        <dbReference type="Proteomes" id="UP000721954"/>
    </source>
</evidence>
<evidence type="ECO:0000259" key="3">
    <source>
        <dbReference type="Pfam" id="PF00080"/>
    </source>
</evidence>
<organism evidence="4 5">
    <name type="scientific">Streptomyces smyrnaeus</name>
    <dbReference type="NCBI Taxonomy" id="1387713"/>
    <lineage>
        <taxon>Bacteria</taxon>
        <taxon>Bacillati</taxon>
        <taxon>Actinomycetota</taxon>
        <taxon>Actinomycetes</taxon>
        <taxon>Kitasatosporales</taxon>
        <taxon>Streptomycetaceae</taxon>
        <taxon>Streptomyces</taxon>
    </lineage>
</organism>
<sequence>MKVESGEVEIVSSKGGHRFFPLGRGTADSADPIIRHTDEAADATDGAGSTDSYRQSIVVRYDQFSPAKAFIRPDAVTYDRAKVPAGAHIMVARKATEHRTTVRLRVSGLLPNRTYGAHVHTEPCGARPEDAGPHYQHRKDPEQPSTNPRYANPRNEVWLDFTTDGEGRGSAVSRHDWTFREGGAQSVVLHESRTRTEPGHAGQAGARLACFSVPLSGS</sequence>
<dbReference type="Proteomes" id="UP000721954">
    <property type="component" value="Unassembled WGS sequence"/>
</dbReference>
<feature type="region of interest" description="Disordered" evidence="2">
    <location>
        <begin position="117"/>
        <end position="154"/>
    </location>
</feature>
<reference evidence="4 5" key="1">
    <citation type="submission" date="2021-02" db="EMBL/GenBank/DDBJ databases">
        <title>Streptomyces spirodelae sp. nov., isolated from duckweed.</title>
        <authorList>
            <person name="Saimee Y."/>
            <person name="Duangmal K."/>
        </authorList>
    </citation>
    <scope>NUCLEOTIDE SEQUENCE [LARGE SCALE GENOMIC DNA]</scope>
    <source>
        <strain evidence="4 5">DSM 42105</strain>
    </source>
</reference>